<dbReference type="EMBL" id="MBTG01000001">
    <property type="protein sequence ID" value="OPH61737.1"/>
    <property type="molecule type" value="Genomic_DNA"/>
</dbReference>
<dbReference type="SUPFAM" id="SSF47729">
    <property type="entry name" value="IHF-like DNA-binding proteins"/>
    <property type="match status" value="1"/>
</dbReference>
<dbReference type="SMART" id="SM00411">
    <property type="entry name" value="BHL"/>
    <property type="match status" value="1"/>
</dbReference>
<dbReference type="CDD" id="cd13831">
    <property type="entry name" value="HU"/>
    <property type="match status" value="1"/>
</dbReference>
<comment type="similarity">
    <text evidence="1 4">Belongs to the bacterial histone-like protein family.</text>
</comment>
<sequence length="91" mass="9930">MNKSELINVVVEKTDMTKKDVTLALETTLEVITETLASGDSVKLVGFGNFETRKRSARKGRNPQSGAEIEIPESKNAAWKPAKAVKDAVNK</sequence>
<accession>A0A1V4HS69</accession>
<dbReference type="RefSeq" id="WP_079408733.1">
    <property type="nucleotide sequence ID" value="NZ_MBTG01000001.1"/>
</dbReference>
<dbReference type="STRING" id="1469647.BC351_00405"/>
<dbReference type="PANTHER" id="PTHR33175:SF3">
    <property type="entry name" value="DNA-BINDING PROTEIN HU-BETA"/>
    <property type="match status" value="1"/>
</dbReference>
<protein>
    <submittedName>
        <fullName evidence="6">DNA-binding protein</fullName>
    </submittedName>
</protein>
<dbReference type="PANTHER" id="PTHR33175">
    <property type="entry name" value="DNA-BINDING PROTEIN HU"/>
    <property type="match status" value="1"/>
</dbReference>
<evidence type="ECO:0000313" key="7">
    <source>
        <dbReference type="Proteomes" id="UP000190626"/>
    </source>
</evidence>
<dbReference type="Pfam" id="PF00216">
    <property type="entry name" value="Bac_DNA_binding"/>
    <property type="match status" value="1"/>
</dbReference>
<evidence type="ECO:0000313" key="6">
    <source>
        <dbReference type="EMBL" id="OPH61737.1"/>
    </source>
</evidence>
<evidence type="ECO:0000256" key="5">
    <source>
        <dbReference type="SAM" id="MobiDB-lite"/>
    </source>
</evidence>
<organism evidence="6 7">
    <name type="scientific">Paenibacillus ferrarius</name>
    <dbReference type="NCBI Taxonomy" id="1469647"/>
    <lineage>
        <taxon>Bacteria</taxon>
        <taxon>Bacillati</taxon>
        <taxon>Bacillota</taxon>
        <taxon>Bacilli</taxon>
        <taxon>Bacillales</taxon>
        <taxon>Paenibacillaceae</taxon>
        <taxon>Paenibacillus</taxon>
    </lineage>
</organism>
<evidence type="ECO:0000256" key="2">
    <source>
        <dbReference type="ARBA" id="ARBA00023067"/>
    </source>
</evidence>
<evidence type="ECO:0000256" key="3">
    <source>
        <dbReference type="ARBA" id="ARBA00023125"/>
    </source>
</evidence>
<dbReference type="Proteomes" id="UP000190626">
    <property type="component" value="Unassembled WGS sequence"/>
</dbReference>
<dbReference type="GO" id="GO:0003677">
    <property type="term" value="F:DNA binding"/>
    <property type="evidence" value="ECO:0007669"/>
    <property type="project" value="UniProtKB-KW"/>
</dbReference>
<keyword evidence="7" id="KW-1185">Reference proteome</keyword>
<keyword evidence="3 6" id="KW-0238">DNA-binding</keyword>
<evidence type="ECO:0000256" key="1">
    <source>
        <dbReference type="ARBA" id="ARBA00010529"/>
    </source>
</evidence>
<dbReference type="InterPro" id="IPR000119">
    <property type="entry name" value="Hist_DNA-bd"/>
</dbReference>
<name>A0A1V4HS69_9BACL</name>
<dbReference type="OrthoDB" id="9799835at2"/>
<dbReference type="GO" id="GO:0005829">
    <property type="term" value="C:cytosol"/>
    <property type="evidence" value="ECO:0007669"/>
    <property type="project" value="TreeGrafter"/>
</dbReference>
<dbReference type="AlphaFoldDB" id="A0A1V4HS69"/>
<evidence type="ECO:0000256" key="4">
    <source>
        <dbReference type="RuleBase" id="RU003939"/>
    </source>
</evidence>
<dbReference type="GO" id="GO:0030261">
    <property type="term" value="P:chromosome condensation"/>
    <property type="evidence" value="ECO:0007669"/>
    <property type="project" value="UniProtKB-KW"/>
</dbReference>
<feature type="region of interest" description="Disordered" evidence="5">
    <location>
        <begin position="55"/>
        <end position="75"/>
    </location>
</feature>
<proteinExistence type="inferred from homology"/>
<dbReference type="Gene3D" id="4.10.520.10">
    <property type="entry name" value="IHF-like DNA-binding proteins"/>
    <property type="match status" value="1"/>
</dbReference>
<dbReference type="InterPro" id="IPR010992">
    <property type="entry name" value="IHF-like_DNA-bd_dom_sf"/>
</dbReference>
<keyword evidence="2" id="KW-0226">DNA condensation</keyword>
<reference evidence="7" key="1">
    <citation type="submission" date="2016-07" db="EMBL/GenBank/DDBJ databases">
        <authorList>
            <person name="Florea S."/>
            <person name="Webb J.S."/>
            <person name="Jaromczyk J."/>
            <person name="Schardl C.L."/>
        </authorList>
    </citation>
    <scope>NUCLEOTIDE SEQUENCE [LARGE SCALE GENOMIC DNA]</scope>
    <source>
        <strain evidence="7">CY1</strain>
    </source>
</reference>
<dbReference type="PRINTS" id="PR01727">
    <property type="entry name" value="DNABINDINGHU"/>
</dbReference>
<gene>
    <name evidence="6" type="ORF">BC351_00405</name>
</gene>
<dbReference type="GO" id="GO:0030527">
    <property type="term" value="F:structural constituent of chromatin"/>
    <property type="evidence" value="ECO:0007669"/>
    <property type="project" value="InterPro"/>
</dbReference>
<comment type="caution">
    <text evidence="6">The sequence shown here is derived from an EMBL/GenBank/DDBJ whole genome shotgun (WGS) entry which is preliminary data.</text>
</comment>